<evidence type="ECO:0000256" key="2">
    <source>
        <dbReference type="ARBA" id="ARBA00022679"/>
    </source>
</evidence>
<dbReference type="PANTHER" id="PTHR46566:SF5">
    <property type="entry name" value="1-PHOSPHOFRUCTOKINASE"/>
    <property type="match status" value="1"/>
</dbReference>
<dbReference type="RefSeq" id="WP_344958338.1">
    <property type="nucleotide sequence ID" value="NZ_BAAAZG010000070.1"/>
</dbReference>
<evidence type="ECO:0000313" key="9">
    <source>
        <dbReference type="Proteomes" id="UP001500683"/>
    </source>
</evidence>
<organism evidence="8 9">
    <name type="scientific">Actinomadura miaoliensis</name>
    <dbReference type="NCBI Taxonomy" id="430685"/>
    <lineage>
        <taxon>Bacteria</taxon>
        <taxon>Bacillati</taxon>
        <taxon>Actinomycetota</taxon>
        <taxon>Actinomycetes</taxon>
        <taxon>Streptosporangiales</taxon>
        <taxon>Thermomonosporaceae</taxon>
        <taxon>Actinomadura</taxon>
    </lineage>
</organism>
<sequence length="321" mass="32615">MIVTVTPNLALDVTYHVDALRPARMHRVRSVGRRAGGKGVNVARVLRRLGADVLVVGPCGGPSGEAARADLAACGLAERLVPVRGDTRRTLAVVDAAAGDATLFNEPGPAVSPGEWQRLRAVYEESLPGAAAVLAGSLPVGAPEDAYAVLAASAARHGVPAVVDADGPPLLAGLAGRPALVKPNADELARVSGRADPLAAAGWLRARGAQAVVCSLGADGLLAVTAEGCWRAVPPRRLAGNPVGAGDAAVAALTYGMVRGQPWPDRLRAAAALSAAAVVAAVAGEFDAVAYERFLPEVAVREVRRRPGRGAGRAESKGGRP</sequence>
<name>A0ABP7X2G2_9ACTN</name>
<proteinExistence type="inferred from homology"/>
<dbReference type="InterPro" id="IPR002173">
    <property type="entry name" value="Carboh/pur_kinase_PfkB_CS"/>
</dbReference>
<accession>A0ABP7X2G2</accession>
<evidence type="ECO:0000256" key="5">
    <source>
        <dbReference type="ARBA" id="ARBA00022840"/>
    </source>
</evidence>
<keyword evidence="2 6" id="KW-0808">Transferase</keyword>
<evidence type="ECO:0000256" key="3">
    <source>
        <dbReference type="ARBA" id="ARBA00022741"/>
    </source>
</evidence>
<dbReference type="InterPro" id="IPR017583">
    <property type="entry name" value="Tagatose/fructose_Pkinase"/>
</dbReference>
<evidence type="ECO:0000259" key="7">
    <source>
        <dbReference type="Pfam" id="PF00294"/>
    </source>
</evidence>
<comment type="caution">
    <text evidence="8">The sequence shown here is derived from an EMBL/GenBank/DDBJ whole genome shotgun (WGS) entry which is preliminary data.</text>
</comment>
<dbReference type="Pfam" id="PF00294">
    <property type="entry name" value="PfkB"/>
    <property type="match status" value="1"/>
</dbReference>
<dbReference type="EMBL" id="BAAAZG010000070">
    <property type="protein sequence ID" value="GAA4103100.1"/>
    <property type="molecule type" value="Genomic_DNA"/>
</dbReference>
<gene>
    <name evidence="8" type="ORF">GCM10022214_81530</name>
</gene>
<dbReference type="PROSITE" id="PS00583">
    <property type="entry name" value="PFKB_KINASES_1"/>
    <property type="match status" value="1"/>
</dbReference>
<evidence type="ECO:0000256" key="1">
    <source>
        <dbReference type="ARBA" id="ARBA00010688"/>
    </source>
</evidence>
<dbReference type="PIRSF" id="PIRSF000535">
    <property type="entry name" value="1PFK/6PFK/LacC"/>
    <property type="match status" value="1"/>
</dbReference>
<keyword evidence="4" id="KW-0418">Kinase</keyword>
<dbReference type="InterPro" id="IPR011611">
    <property type="entry name" value="PfkB_dom"/>
</dbReference>
<keyword evidence="3" id="KW-0547">Nucleotide-binding</keyword>
<keyword evidence="9" id="KW-1185">Reference proteome</keyword>
<dbReference type="InterPro" id="IPR029056">
    <property type="entry name" value="Ribokinase-like"/>
</dbReference>
<keyword evidence="5" id="KW-0067">ATP-binding</keyword>
<evidence type="ECO:0000313" key="8">
    <source>
        <dbReference type="EMBL" id="GAA4103100.1"/>
    </source>
</evidence>
<dbReference type="NCBIfam" id="TIGR03168">
    <property type="entry name" value="1-PFK"/>
    <property type="match status" value="1"/>
</dbReference>
<comment type="similarity">
    <text evidence="1">Belongs to the carbohydrate kinase PfkB family.</text>
</comment>
<dbReference type="PANTHER" id="PTHR46566">
    <property type="entry name" value="1-PHOSPHOFRUCTOKINASE-RELATED"/>
    <property type="match status" value="1"/>
</dbReference>
<dbReference type="Gene3D" id="3.40.1190.20">
    <property type="match status" value="1"/>
</dbReference>
<dbReference type="SUPFAM" id="SSF53613">
    <property type="entry name" value="Ribokinase-like"/>
    <property type="match status" value="1"/>
</dbReference>
<feature type="domain" description="Carbohydrate kinase PfkB" evidence="7">
    <location>
        <begin position="12"/>
        <end position="278"/>
    </location>
</feature>
<evidence type="ECO:0000256" key="6">
    <source>
        <dbReference type="PIRNR" id="PIRNR000535"/>
    </source>
</evidence>
<protein>
    <submittedName>
        <fullName evidence="8">1-phosphofructokinase family hexose kinase</fullName>
    </submittedName>
</protein>
<reference evidence="9" key="1">
    <citation type="journal article" date="2019" name="Int. J. Syst. Evol. Microbiol.">
        <title>The Global Catalogue of Microorganisms (GCM) 10K type strain sequencing project: providing services to taxonomists for standard genome sequencing and annotation.</title>
        <authorList>
            <consortium name="The Broad Institute Genomics Platform"/>
            <consortium name="The Broad Institute Genome Sequencing Center for Infectious Disease"/>
            <person name="Wu L."/>
            <person name="Ma J."/>
        </authorList>
    </citation>
    <scope>NUCLEOTIDE SEQUENCE [LARGE SCALE GENOMIC DNA]</scope>
    <source>
        <strain evidence="9">JCM 16702</strain>
    </source>
</reference>
<evidence type="ECO:0000256" key="4">
    <source>
        <dbReference type="ARBA" id="ARBA00022777"/>
    </source>
</evidence>
<dbReference type="PROSITE" id="PS00584">
    <property type="entry name" value="PFKB_KINASES_2"/>
    <property type="match status" value="1"/>
</dbReference>
<dbReference type="Proteomes" id="UP001500683">
    <property type="component" value="Unassembled WGS sequence"/>
</dbReference>